<comment type="caution">
    <text evidence="5">The sequence shown here is derived from an EMBL/GenBank/DDBJ whole genome shotgun (WGS) entry which is preliminary data.</text>
</comment>
<keyword evidence="6" id="KW-1185">Reference proteome</keyword>
<dbReference type="GO" id="GO:0043386">
    <property type="term" value="P:mycotoxin biosynthetic process"/>
    <property type="evidence" value="ECO:0007669"/>
    <property type="project" value="InterPro"/>
</dbReference>
<gene>
    <name evidence="5" type="ORF">CCHL11_09625</name>
</gene>
<feature type="transmembrane region" description="Helical" evidence="4">
    <location>
        <begin position="45"/>
        <end position="66"/>
    </location>
</feature>
<evidence type="ECO:0000256" key="2">
    <source>
        <dbReference type="ARBA" id="ARBA00023002"/>
    </source>
</evidence>
<dbReference type="STRING" id="708187.A0A1Q8S875"/>
<dbReference type="GO" id="GO:0016491">
    <property type="term" value="F:oxidoreductase activity"/>
    <property type="evidence" value="ECO:0007669"/>
    <property type="project" value="UniProtKB-KW"/>
</dbReference>
<reference evidence="5 6" key="1">
    <citation type="submission" date="2016-11" db="EMBL/GenBank/DDBJ databases">
        <title>Draft Genome Assembly of Colletotrichum chlorophyti a pathogen of herbaceous plants.</title>
        <authorList>
            <person name="Gan P."/>
            <person name="Narusaka M."/>
            <person name="Tsushima A."/>
            <person name="Narusaka Y."/>
            <person name="Takano Y."/>
            <person name="Shirasu K."/>
        </authorList>
    </citation>
    <scope>NUCLEOTIDE SEQUENCE [LARGE SCALE GENOMIC DNA]</scope>
    <source>
        <strain evidence="5 6">NTL11</strain>
    </source>
</reference>
<name>A0A1Q8S875_9PEZI</name>
<dbReference type="PANTHER" id="PTHR33365:SF11">
    <property type="entry name" value="TAT PATHWAY SIGNAL SEQUENCE"/>
    <property type="match status" value="1"/>
</dbReference>
<dbReference type="Proteomes" id="UP000186583">
    <property type="component" value="Unassembled WGS sequence"/>
</dbReference>
<comment type="pathway">
    <text evidence="1">Mycotoxin biosynthesis.</text>
</comment>
<evidence type="ECO:0000313" key="5">
    <source>
        <dbReference type="EMBL" id="OLN97664.1"/>
    </source>
</evidence>
<keyword evidence="4" id="KW-0472">Membrane</keyword>
<evidence type="ECO:0000256" key="3">
    <source>
        <dbReference type="ARBA" id="ARBA00035112"/>
    </source>
</evidence>
<dbReference type="InterPro" id="IPR021765">
    <property type="entry name" value="UstYa-like"/>
</dbReference>
<keyword evidence="4" id="KW-1133">Transmembrane helix</keyword>
<evidence type="ECO:0000256" key="4">
    <source>
        <dbReference type="SAM" id="Phobius"/>
    </source>
</evidence>
<proteinExistence type="inferred from homology"/>
<sequence length="260" mass="30052">MGRHSSYNEMGDCSDSSEHVSFLGQRGYQPRERQKSCRFREWLRVSLYASTTILNIAAVIVLASVYTHSLPAAEEASHAVPSFSREFVKFQPELEVYTLNYTSIEESAIVRQRWQDLLPGGGGDVHIPDHERYEHLSEPWLDPRGNELWKVAWAHQLHCLYLIMNDFDRVVRYGPTGKENEVEEGHFQVHTNHCFDYLRQSILCAADMTLEGKVMGRDAKPGTDGWGHLHTCRNHREVMQWIEERRVKDKKFIIDPGSPL</sequence>
<dbReference type="OrthoDB" id="3687641at2759"/>
<evidence type="ECO:0008006" key="7">
    <source>
        <dbReference type="Google" id="ProtNLM"/>
    </source>
</evidence>
<dbReference type="AlphaFoldDB" id="A0A1Q8S875"/>
<evidence type="ECO:0000256" key="1">
    <source>
        <dbReference type="ARBA" id="ARBA00004685"/>
    </source>
</evidence>
<evidence type="ECO:0000313" key="6">
    <source>
        <dbReference type="Proteomes" id="UP000186583"/>
    </source>
</evidence>
<organism evidence="5 6">
    <name type="scientific">Colletotrichum chlorophyti</name>
    <dbReference type="NCBI Taxonomy" id="708187"/>
    <lineage>
        <taxon>Eukaryota</taxon>
        <taxon>Fungi</taxon>
        <taxon>Dikarya</taxon>
        <taxon>Ascomycota</taxon>
        <taxon>Pezizomycotina</taxon>
        <taxon>Sordariomycetes</taxon>
        <taxon>Hypocreomycetidae</taxon>
        <taxon>Glomerellales</taxon>
        <taxon>Glomerellaceae</taxon>
        <taxon>Colletotrichum</taxon>
    </lineage>
</organism>
<dbReference type="EMBL" id="MPGH01000007">
    <property type="protein sequence ID" value="OLN97664.1"/>
    <property type="molecule type" value="Genomic_DNA"/>
</dbReference>
<keyword evidence="2" id="KW-0560">Oxidoreductase</keyword>
<protein>
    <recommendedName>
        <fullName evidence="7">Oxidase ustYa</fullName>
    </recommendedName>
</protein>
<dbReference type="Pfam" id="PF11807">
    <property type="entry name" value="UstYa"/>
    <property type="match status" value="1"/>
</dbReference>
<keyword evidence="4" id="KW-0812">Transmembrane</keyword>
<dbReference type="PANTHER" id="PTHR33365">
    <property type="entry name" value="YALI0B05434P"/>
    <property type="match status" value="1"/>
</dbReference>
<comment type="similarity">
    <text evidence="3">Belongs to the ustYa family.</text>
</comment>
<accession>A0A1Q8S875</accession>